<dbReference type="AlphaFoldDB" id="A0A4R2NVI8"/>
<keyword evidence="4" id="KW-0547">Nucleotide-binding</keyword>
<reference evidence="10 11" key="1">
    <citation type="submission" date="2019-03" db="EMBL/GenBank/DDBJ databases">
        <title>Genomic Encyclopedia of Type Strains, Phase IV (KMG-IV): sequencing the most valuable type-strain genomes for metagenomic binning, comparative biology and taxonomic classification.</title>
        <authorList>
            <person name="Goeker M."/>
        </authorList>
    </citation>
    <scope>NUCLEOTIDE SEQUENCE [LARGE SCALE GENOMIC DNA]</scope>
    <source>
        <strain evidence="10 11">DSM 19377</strain>
    </source>
</reference>
<dbReference type="GO" id="GO:0016020">
    <property type="term" value="C:membrane"/>
    <property type="evidence" value="ECO:0007669"/>
    <property type="project" value="InterPro"/>
</dbReference>
<keyword evidence="5 10" id="KW-0418">Kinase</keyword>
<evidence type="ECO:0000256" key="8">
    <source>
        <dbReference type="SAM" id="Coils"/>
    </source>
</evidence>
<evidence type="ECO:0000256" key="7">
    <source>
        <dbReference type="ARBA" id="ARBA00023012"/>
    </source>
</evidence>
<keyword evidence="3" id="KW-0808">Transferase</keyword>
<evidence type="ECO:0000256" key="2">
    <source>
        <dbReference type="ARBA" id="ARBA00012438"/>
    </source>
</evidence>
<dbReference type="InterPro" id="IPR011712">
    <property type="entry name" value="Sig_transdc_His_kin_sub3_dim/P"/>
</dbReference>
<dbReference type="SMART" id="SM00387">
    <property type="entry name" value="HATPase_c"/>
    <property type="match status" value="1"/>
</dbReference>
<keyword evidence="6" id="KW-0067">ATP-binding</keyword>
<accession>A0A4R2NVI8</accession>
<evidence type="ECO:0000256" key="4">
    <source>
        <dbReference type="ARBA" id="ARBA00022741"/>
    </source>
</evidence>
<dbReference type="Pfam" id="PF05384">
    <property type="entry name" value="DegS"/>
    <property type="match status" value="1"/>
</dbReference>
<dbReference type="InterPro" id="IPR003594">
    <property type="entry name" value="HATPase_dom"/>
</dbReference>
<dbReference type="PROSITE" id="PS50109">
    <property type="entry name" value="HIS_KIN"/>
    <property type="match status" value="1"/>
</dbReference>
<feature type="domain" description="Histidine kinase" evidence="9">
    <location>
        <begin position="202"/>
        <end position="399"/>
    </location>
</feature>
<dbReference type="InterPro" id="IPR008595">
    <property type="entry name" value="DegS"/>
</dbReference>
<dbReference type="InterPro" id="IPR050482">
    <property type="entry name" value="Sensor_HK_TwoCompSys"/>
</dbReference>
<dbReference type="Pfam" id="PF07730">
    <property type="entry name" value="HisKA_3"/>
    <property type="match status" value="1"/>
</dbReference>
<dbReference type="GO" id="GO:0046983">
    <property type="term" value="F:protein dimerization activity"/>
    <property type="evidence" value="ECO:0007669"/>
    <property type="project" value="InterPro"/>
</dbReference>
<evidence type="ECO:0000256" key="6">
    <source>
        <dbReference type="ARBA" id="ARBA00022840"/>
    </source>
</evidence>
<keyword evidence="11" id="KW-1185">Reference proteome</keyword>
<evidence type="ECO:0000259" key="9">
    <source>
        <dbReference type="PROSITE" id="PS50109"/>
    </source>
</evidence>
<feature type="coiled-coil region" evidence="8">
    <location>
        <begin position="116"/>
        <end position="157"/>
    </location>
</feature>
<feature type="coiled-coil region" evidence="8">
    <location>
        <begin position="52"/>
        <end position="86"/>
    </location>
</feature>
<evidence type="ECO:0000313" key="10">
    <source>
        <dbReference type="EMBL" id="TCP26020.1"/>
    </source>
</evidence>
<comment type="caution">
    <text evidence="10">The sequence shown here is derived from an EMBL/GenBank/DDBJ whole genome shotgun (WGS) entry which is preliminary data.</text>
</comment>
<dbReference type="Gene3D" id="1.20.5.1930">
    <property type="match status" value="1"/>
</dbReference>
<keyword evidence="8" id="KW-0175">Coiled coil</keyword>
<dbReference type="Pfam" id="PF02518">
    <property type="entry name" value="HATPase_c"/>
    <property type="match status" value="1"/>
</dbReference>
<protein>
    <recommendedName>
        <fullName evidence="2">histidine kinase</fullName>
        <ecNumber evidence="2">2.7.13.3</ecNumber>
    </recommendedName>
</protein>
<evidence type="ECO:0000256" key="1">
    <source>
        <dbReference type="ARBA" id="ARBA00000085"/>
    </source>
</evidence>
<dbReference type="PIRSF" id="PIRSF003169">
    <property type="entry name" value="STHK_DegS"/>
    <property type="match status" value="1"/>
</dbReference>
<dbReference type="CDD" id="cd16917">
    <property type="entry name" value="HATPase_UhpB-NarQ-NarX-like"/>
    <property type="match status" value="1"/>
</dbReference>
<evidence type="ECO:0000313" key="11">
    <source>
        <dbReference type="Proteomes" id="UP000295416"/>
    </source>
</evidence>
<dbReference type="PANTHER" id="PTHR24421">
    <property type="entry name" value="NITRATE/NITRITE SENSOR PROTEIN NARX-RELATED"/>
    <property type="match status" value="1"/>
</dbReference>
<dbReference type="InterPro" id="IPR036890">
    <property type="entry name" value="HATPase_C_sf"/>
</dbReference>
<proteinExistence type="predicted"/>
<gene>
    <name evidence="10" type="ORF">EV207_12054</name>
</gene>
<dbReference type="EMBL" id="SLXK01000020">
    <property type="protein sequence ID" value="TCP26020.1"/>
    <property type="molecule type" value="Genomic_DNA"/>
</dbReference>
<dbReference type="SUPFAM" id="SSF55874">
    <property type="entry name" value="ATPase domain of HSP90 chaperone/DNA topoisomerase II/histidine kinase"/>
    <property type="match status" value="1"/>
</dbReference>
<dbReference type="EC" id="2.7.13.3" evidence="2"/>
<sequence length="403" mass="46345">MYHHFCKVILGEFSMSSDQQQYAFIDAKYLDSILGKMVETVSESKGHIFEIGEQSRSEYEALINELAEIKEQVDGTIDRYDKLEIQARLARGHLAEVSKHFQNFKEEDIRKAYERANNIQVELSIVQETEKQLKNRRNDIERRINQLRQTSVKAEKLVGQVSVVLNYLTGDLKKMGELIEDAQEKQAFGLKIIEAQEEERKRLSREIHDGPAQLLAHVLLGSEIVERVHRDQGPEASAKEIAKFRKTIRNALYDVRRIIYDLRPMTLDDLGLVPTLKKYLNRIEEQYPTVEVVFRHIGEEKRLPSRMEAALFRLAQEAVQNACKHANPSLVKVSMEFRDDRIHLLINDDGTGFDPGKKKENTFGLIGMKERVELLEGKIAIQSNVKNGTLIVIQIPILKEGEI</sequence>
<evidence type="ECO:0000256" key="5">
    <source>
        <dbReference type="ARBA" id="ARBA00022777"/>
    </source>
</evidence>
<evidence type="ECO:0000256" key="3">
    <source>
        <dbReference type="ARBA" id="ARBA00022679"/>
    </source>
</evidence>
<organism evidence="10 11">
    <name type="scientific">Scopulibacillus darangshiensis</name>
    <dbReference type="NCBI Taxonomy" id="442528"/>
    <lineage>
        <taxon>Bacteria</taxon>
        <taxon>Bacillati</taxon>
        <taxon>Bacillota</taxon>
        <taxon>Bacilli</taxon>
        <taxon>Bacillales</taxon>
        <taxon>Sporolactobacillaceae</taxon>
        <taxon>Scopulibacillus</taxon>
    </lineage>
</organism>
<dbReference type="InterPro" id="IPR016381">
    <property type="entry name" value="Sig_transdc_His_kinase_DegS"/>
</dbReference>
<dbReference type="GO" id="GO:0005524">
    <property type="term" value="F:ATP binding"/>
    <property type="evidence" value="ECO:0007669"/>
    <property type="project" value="UniProtKB-KW"/>
</dbReference>
<dbReference type="GO" id="GO:0000155">
    <property type="term" value="F:phosphorelay sensor kinase activity"/>
    <property type="evidence" value="ECO:0007669"/>
    <property type="project" value="InterPro"/>
</dbReference>
<dbReference type="Gene3D" id="3.30.565.10">
    <property type="entry name" value="Histidine kinase-like ATPase, C-terminal domain"/>
    <property type="match status" value="1"/>
</dbReference>
<dbReference type="PANTHER" id="PTHR24421:SF55">
    <property type="entry name" value="SENSOR HISTIDINE KINASE YDFH"/>
    <property type="match status" value="1"/>
</dbReference>
<name>A0A4R2NVI8_9BACL</name>
<keyword evidence="7" id="KW-0902">Two-component regulatory system</keyword>
<dbReference type="Proteomes" id="UP000295416">
    <property type="component" value="Unassembled WGS sequence"/>
</dbReference>
<dbReference type="InterPro" id="IPR005467">
    <property type="entry name" value="His_kinase_dom"/>
</dbReference>
<comment type="catalytic activity">
    <reaction evidence="1">
        <text>ATP + protein L-histidine = ADP + protein N-phospho-L-histidine.</text>
        <dbReference type="EC" id="2.7.13.3"/>
    </reaction>
</comment>